<dbReference type="SUPFAM" id="SSF52540">
    <property type="entry name" value="P-loop containing nucleoside triphosphate hydrolases"/>
    <property type="match status" value="1"/>
</dbReference>
<keyword evidence="8" id="KW-1185">Reference proteome</keyword>
<dbReference type="InterPro" id="IPR025662">
    <property type="entry name" value="Sigma_54_int_dom_ATP-bd_1"/>
</dbReference>
<dbReference type="FunFam" id="3.40.50.300:FF:000006">
    <property type="entry name" value="DNA-binding transcriptional regulator NtrC"/>
    <property type="match status" value="1"/>
</dbReference>
<dbReference type="Pfam" id="PF02954">
    <property type="entry name" value="HTH_8"/>
    <property type="match status" value="1"/>
</dbReference>
<dbReference type="PROSITE" id="PS00688">
    <property type="entry name" value="SIGMA54_INTERACT_3"/>
    <property type="match status" value="1"/>
</dbReference>
<dbReference type="InterPro" id="IPR025944">
    <property type="entry name" value="Sigma_54_int_dom_CS"/>
</dbReference>
<gene>
    <name evidence="7" type="ORF">JJB74_10065</name>
</gene>
<name>A0A934W198_9BURK</name>
<sequence>MFTKDHHSSRIRAAVESLAAAPPQIPGHIIDSWLRCMRDYDLDPDALPEACIVPRIDLESRQYKLAQVLNEAKAEMTNLVQQIAGSSYAIMLADADGVVMNCLGDPGFTHAASKAGMMSGAVWSERHQGTNGMGTALLEKRPTVVQRYEHFLFRNTGLTCAAAPIFDTDGKVLAVLDVSGETHLAPRHVLDLVSMSVHAIENRIFVKCFQGKRFMHFHSRPEFVGTLSAGILALDEDDCILGATRHAQLQLDVEARALIGQPLERFFNVSFESLSREVVRPNRQITPVFDARLGRRFFAFGAEPGARIIVPAGAVVRVSPSFAQPNQNYMEGANPRSPLQQLQYGPDAAMTRIIAAATRVLERDVPILLRGETGTGKEMFAKALHRSSRRADCPFVAINCASIPEALIEAELFGYKSGAFTGASKEGQRGKIFQANGGTLFLDEIGDMPFALQARLLRVLEEREVTPLGSETPVGIDIRLVSATHCDLLAKIESREFREDLYYRLQGLTLMLPPLRERGDRRELIAHLLRREQSDGVALSMTPELLDALDSYRWPGNVRQLRNVLRTMVALRSADLLTLEDLPPEIAQCLVPRSAMQDCVQNADLELNPLKSAEREALLQVLHAARWNISTVARQLDVGRNTLYRKLERLHIDLSNAKKPLKP</sequence>
<dbReference type="InterPro" id="IPR009057">
    <property type="entry name" value="Homeodomain-like_sf"/>
</dbReference>
<evidence type="ECO:0000256" key="3">
    <source>
        <dbReference type="ARBA" id="ARBA00023015"/>
    </source>
</evidence>
<dbReference type="Gene3D" id="1.10.10.60">
    <property type="entry name" value="Homeodomain-like"/>
    <property type="match status" value="1"/>
</dbReference>
<dbReference type="AlphaFoldDB" id="A0A934W198"/>
<evidence type="ECO:0000256" key="5">
    <source>
        <dbReference type="ARBA" id="ARBA00023163"/>
    </source>
</evidence>
<keyword evidence="5" id="KW-0804">Transcription</keyword>
<dbReference type="RefSeq" id="WP_200591717.1">
    <property type="nucleotide sequence ID" value="NZ_JAEPBG010000003.1"/>
</dbReference>
<keyword evidence="4" id="KW-0238">DNA-binding</keyword>
<dbReference type="Gene3D" id="3.30.450.40">
    <property type="match status" value="1"/>
</dbReference>
<dbReference type="SUPFAM" id="SSF46689">
    <property type="entry name" value="Homeodomain-like"/>
    <property type="match status" value="1"/>
</dbReference>
<keyword evidence="1" id="KW-0547">Nucleotide-binding</keyword>
<dbReference type="SMART" id="SM00382">
    <property type="entry name" value="AAA"/>
    <property type="match status" value="1"/>
</dbReference>
<keyword evidence="3" id="KW-0805">Transcription regulation</keyword>
<dbReference type="SUPFAM" id="SSF55781">
    <property type="entry name" value="GAF domain-like"/>
    <property type="match status" value="1"/>
</dbReference>
<evidence type="ECO:0000256" key="4">
    <source>
        <dbReference type="ARBA" id="ARBA00023125"/>
    </source>
</evidence>
<dbReference type="GO" id="GO:0006355">
    <property type="term" value="P:regulation of DNA-templated transcription"/>
    <property type="evidence" value="ECO:0007669"/>
    <property type="project" value="InterPro"/>
</dbReference>
<accession>A0A934W198</accession>
<feature type="domain" description="Sigma-54 factor interaction" evidence="6">
    <location>
        <begin position="343"/>
        <end position="570"/>
    </location>
</feature>
<dbReference type="InterPro" id="IPR025943">
    <property type="entry name" value="Sigma_54_int_dom_ATP-bd_2"/>
</dbReference>
<dbReference type="InterPro" id="IPR058031">
    <property type="entry name" value="AAA_lid_NorR"/>
</dbReference>
<dbReference type="PANTHER" id="PTHR32071">
    <property type="entry name" value="TRANSCRIPTIONAL REGULATORY PROTEIN"/>
    <property type="match status" value="1"/>
</dbReference>
<evidence type="ECO:0000256" key="1">
    <source>
        <dbReference type="ARBA" id="ARBA00022741"/>
    </source>
</evidence>
<proteinExistence type="predicted"/>
<dbReference type="PROSITE" id="PS50045">
    <property type="entry name" value="SIGMA54_INTERACT_4"/>
    <property type="match status" value="1"/>
</dbReference>
<dbReference type="InterPro" id="IPR027417">
    <property type="entry name" value="P-loop_NTPase"/>
</dbReference>
<dbReference type="GO" id="GO:0005524">
    <property type="term" value="F:ATP binding"/>
    <property type="evidence" value="ECO:0007669"/>
    <property type="project" value="UniProtKB-KW"/>
</dbReference>
<dbReference type="Proteomes" id="UP000622890">
    <property type="component" value="Unassembled WGS sequence"/>
</dbReference>
<evidence type="ECO:0000313" key="8">
    <source>
        <dbReference type="Proteomes" id="UP000622890"/>
    </source>
</evidence>
<dbReference type="InterPro" id="IPR002078">
    <property type="entry name" value="Sigma_54_int"/>
</dbReference>
<organism evidence="7 8">
    <name type="scientific">Noviherbaspirillum pedocola</name>
    <dbReference type="NCBI Taxonomy" id="2801341"/>
    <lineage>
        <taxon>Bacteria</taxon>
        <taxon>Pseudomonadati</taxon>
        <taxon>Pseudomonadota</taxon>
        <taxon>Betaproteobacteria</taxon>
        <taxon>Burkholderiales</taxon>
        <taxon>Oxalobacteraceae</taxon>
        <taxon>Noviherbaspirillum</taxon>
    </lineage>
</organism>
<dbReference type="InterPro" id="IPR002197">
    <property type="entry name" value="HTH_Fis"/>
</dbReference>
<dbReference type="InterPro" id="IPR029016">
    <property type="entry name" value="GAF-like_dom_sf"/>
</dbReference>
<dbReference type="Pfam" id="PF25601">
    <property type="entry name" value="AAA_lid_14"/>
    <property type="match status" value="1"/>
</dbReference>
<keyword evidence="2" id="KW-0067">ATP-binding</keyword>
<dbReference type="InterPro" id="IPR003593">
    <property type="entry name" value="AAA+_ATPase"/>
</dbReference>
<dbReference type="PRINTS" id="PR01590">
    <property type="entry name" value="HTHFIS"/>
</dbReference>
<dbReference type="CDD" id="cd00009">
    <property type="entry name" value="AAA"/>
    <property type="match status" value="1"/>
</dbReference>
<dbReference type="Pfam" id="PF01590">
    <property type="entry name" value="GAF"/>
    <property type="match status" value="1"/>
</dbReference>
<dbReference type="PANTHER" id="PTHR32071:SF77">
    <property type="entry name" value="TRANSCRIPTIONAL REGULATORY PROTEIN"/>
    <property type="match status" value="1"/>
</dbReference>
<comment type="caution">
    <text evidence="7">The sequence shown here is derived from an EMBL/GenBank/DDBJ whole genome shotgun (WGS) entry which is preliminary data.</text>
</comment>
<dbReference type="GO" id="GO:0043565">
    <property type="term" value="F:sequence-specific DNA binding"/>
    <property type="evidence" value="ECO:0007669"/>
    <property type="project" value="InterPro"/>
</dbReference>
<evidence type="ECO:0000256" key="2">
    <source>
        <dbReference type="ARBA" id="ARBA00022840"/>
    </source>
</evidence>
<dbReference type="PROSITE" id="PS00676">
    <property type="entry name" value="SIGMA54_INTERACT_2"/>
    <property type="match status" value="1"/>
</dbReference>
<dbReference type="PROSITE" id="PS00675">
    <property type="entry name" value="SIGMA54_INTERACT_1"/>
    <property type="match status" value="1"/>
</dbReference>
<dbReference type="Gene3D" id="1.10.8.60">
    <property type="match status" value="1"/>
</dbReference>
<dbReference type="Pfam" id="PF00158">
    <property type="entry name" value="Sigma54_activat"/>
    <property type="match status" value="1"/>
</dbReference>
<evidence type="ECO:0000259" key="6">
    <source>
        <dbReference type="PROSITE" id="PS50045"/>
    </source>
</evidence>
<dbReference type="InterPro" id="IPR003018">
    <property type="entry name" value="GAF"/>
</dbReference>
<dbReference type="Gene3D" id="3.40.50.300">
    <property type="entry name" value="P-loop containing nucleotide triphosphate hydrolases"/>
    <property type="match status" value="1"/>
</dbReference>
<protein>
    <submittedName>
        <fullName evidence="7">Sigma-54-dependent Fis family transcriptional regulator</fullName>
    </submittedName>
</protein>
<evidence type="ECO:0000313" key="7">
    <source>
        <dbReference type="EMBL" id="MBK4734951.1"/>
    </source>
</evidence>
<dbReference type="EMBL" id="JAEPBG010000003">
    <property type="protein sequence ID" value="MBK4734951.1"/>
    <property type="molecule type" value="Genomic_DNA"/>
</dbReference>
<reference evidence="7" key="1">
    <citation type="submission" date="2021-01" db="EMBL/GenBank/DDBJ databases">
        <title>Genome sequence of strain Noviherbaspirillum sp. DKR-6.</title>
        <authorList>
            <person name="Chaudhary D.K."/>
        </authorList>
    </citation>
    <scope>NUCLEOTIDE SEQUENCE</scope>
    <source>
        <strain evidence="7">DKR-6</strain>
    </source>
</reference>